<evidence type="ECO:0000256" key="1">
    <source>
        <dbReference type="SAM" id="Phobius"/>
    </source>
</evidence>
<accession>A0A6B0USI3</accession>
<feature type="transmembrane region" description="Helical" evidence="1">
    <location>
        <begin position="6"/>
        <end position="23"/>
    </location>
</feature>
<dbReference type="EMBL" id="GIFC01010185">
    <property type="protein sequence ID" value="MXU92268.1"/>
    <property type="molecule type" value="Transcribed_RNA"/>
</dbReference>
<feature type="transmembrane region" description="Helical" evidence="1">
    <location>
        <begin position="30"/>
        <end position="51"/>
    </location>
</feature>
<organism evidence="2">
    <name type="scientific">Ixodes ricinus</name>
    <name type="common">Common tick</name>
    <name type="synonym">Acarus ricinus</name>
    <dbReference type="NCBI Taxonomy" id="34613"/>
    <lineage>
        <taxon>Eukaryota</taxon>
        <taxon>Metazoa</taxon>
        <taxon>Ecdysozoa</taxon>
        <taxon>Arthropoda</taxon>
        <taxon>Chelicerata</taxon>
        <taxon>Arachnida</taxon>
        <taxon>Acari</taxon>
        <taxon>Parasitiformes</taxon>
        <taxon>Ixodida</taxon>
        <taxon>Ixodoidea</taxon>
        <taxon>Ixodidae</taxon>
        <taxon>Ixodinae</taxon>
        <taxon>Ixodes</taxon>
    </lineage>
</organism>
<reference evidence="2" key="1">
    <citation type="submission" date="2019-12" db="EMBL/GenBank/DDBJ databases">
        <title>An insight into the sialome of adult female Ixodes ricinus ticks feeding for 6 days.</title>
        <authorList>
            <person name="Perner J."/>
            <person name="Ribeiro J.M.C."/>
        </authorList>
    </citation>
    <scope>NUCLEOTIDE SEQUENCE</scope>
    <source>
        <strain evidence="2">Semi-engorged</strain>
        <tissue evidence="2">Salivary glands</tissue>
    </source>
</reference>
<name>A0A6B0USI3_IXORI</name>
<sequence>MRGPFPQLVALWVYGIAVADWVFNGKLNGCIQFLHGDVGVAFGLFLSHNLLDVLFQLYELGFSFNFSLKQVFNHLLCLLLVPLLSHPGYSLVFLLVLFKETFMLSYFFQRHSRELVCFFQSQLMFFHEVVP</sequence>
<keyword evidence="1" id="KW-1133">Transmembrane helix</keyword>
<dbReference type="AlphaFoldDB" id="A0A6B0USI3"/>
<keyword evidence="1" id="KW-0472">Membrane</keyword>
<proteinExistence type="predicted"/>
<protein>
    <submittedName>
        <fullName evidence="2">Uncharacterized protein</fullName>
    </submittedName>
</protein>
<feature type="transmembrane region" description="Helical" evidence="1">
    <location>
        <begin position="71"/>
        <end position="98"/>
    </location>
</feature>
<keyword evidence="1" id="KW-0812">Transmembrane</keyword>
<evidence type="ECO:0000313" key="2">
    <source>
        <dbReference type="EMBL" id="MXU92268.1"/>
    </source>
</evidence>